<sequence length="71" mass="7841">MNRQFHLESNRLLLGREVKVISQVICASPSLLPEERKCREAPKAAKIFPHNSHSSPAGRKCTMNGNSNSAP</sequence>
<reference evidence="2 3" key="1">
    <citation type="submission" date="2021-06" db="EMBL/GenBank/DDBJ databases">
        <title>Caerostris extrusa draft genome.</title>
        <authorList>
            <person name="Kono N."/>
            <person name="Arakawa K."/>
        </authorList>
    </citation>
    <scope>NUCLEOTIDE SEQUENCE [LARGE SCALE GENOMIC DNA]</scope>
</reference>
<feature type="region of interest" description="Disordered" evidence="1">
    <location>
        <begin position="47"/>
        <end position="71"/>
    </location>
</feature>
<name>A0AAV4TY94_CAEEX</name>
<accession>A0AAV4TY94</accession>
<keyword evidence="3" id="KW-1185">Reference proteome</keyword>
<evidence type="ECO:0000313" key="3">
    <source>
        <dbReference type="Proteomes" id="UP001054945"/>
    </source>
</evidence>
<evidence type="ECO:0000256" key="1">
    <source>
        <dbReference type="SAM" id="MobiDB-lite"/>
    </source>
</evidence>
<proteinExistence type="predicted"/>
<dbReference type="AlphaFoldDB" id="A0AAV4TY94"/>
<protein>
    <submittedName>
        <fullName evidence="2">Uncharacterized protein</fullName>
    </submittedName>
</protein>
<evidence type="ECO:0000313" key="2">
    <source>
        <dbReference type="EMBL" id="GIY50999.1"/>
    </source>
</evidence>
<dbReference type="Proteomes" id="UP001054945">
    <property type="component" value="Unassembled WGS sequence"/>
</dbReference>
<gene>
    <name evidence="2" type="ORF">CEXT_604791</name>
</gene>
<dbReference type="EMBL" id="BPLR01012056">
    <property type="protein sequence ID" value="GIY50999.1"/>
    <property type="molecule type" value="Genomic_DNA"/>
</dbReference>
<comment type="caution">
    <text evidence="2">The sequence shown here is derived from an EMBL/GenBank/DDBJ whole genome shotgun (WGS) entry which is preliminary data.</text>
</comment>
<organism evidence="2 3">
    <name type="scientific">Caerostris extrusa</name>
    <name type="common">Bark spider</name>
    <name type="synonym">Caerostris bankana</name>
    <dbReference type="NCBI Taxonomy" id="172846"/>
    <lineage>
        <taxon>Eukaryota</taxon>
        <taxon>Metazoa</taxon>
        <taxon>Ecdysozoa</taxon>
        <taxon>Arthropoda</taxon>
        <taxon>Chelicerata</taxon>
        <taxon>Arachnida</taxon>
        <taxon>Araneae</taxon>
        <taxon>Araneomorphae</taxon>
        <taxon>Entelegynae</taxon>
        <taxon>Araneoidea</taxon>
        <taxon>Araneidae</taxon>
        <taxon>Caerostris</taxon>
    </lineage>
</organism>